<evidence type="ECO:0000256" key="1">
    <source>
        <dbReference type="SAM" id="MobiDB-lite"/>
    </source>
</evidence>
<organism evidence="2 3">
    <name type="scientific">Pleurodeles waltl</name>
    <name type="common">Iberian ribbed newt</name>
    <dbReference type="NCBI Taxonomy" id="8319"/>
    <lineage>
        <taxon>Eukaryota</taxon>
        <taxon>Metazoa</taxon>
        <taxon>Chordata</taxon>
        <taxon>Craniata</taxon>
        <taxon>Vertebrata</taxon>
        <taxon>Euteleostomi</taxon>
        <taxon>Amphibia</taxon>
        <taxon>Batrachia</taxon>
        <taxon>Caudata</taxon>
        <taxon>Salamandroidea</taxon>
        <taxon>Salamandridae</taxon>
        <taxon>Pleurodelinae</taxon>
        <taxon>Pleurodeles</taxon>
    </lineage>
</organism>
<proteinExistence type="predicted"/>
<reference evidence="2" key="1">
    <citation type="journal article" date="2022" name="bioRxiv">
        <title>Sequencing and chromosome-scale assembly of the giantPleurodeles waltlgenome.</title>
        <authorList>
            <person name="Brown T."/>
            <person name="Elewa A."/>
            <person name="Iarovenko S."/>
            <person name="Subramanian E."/>
            <person name="Araus A.J."/>
            <person name="Petzold A."/>
            <person name="Susuki M."/>
            <person name="Suzuki K.-i.T."/>
            <person name="Hayashi T."/>
            <person name="Toyoda A."/>
            <person name="Oliveira C."/>
            <person name="Osipova E."/>
            <person name="Leigh N.D."/>
            <person name="Simon A."/>
            <person name="Yun M.H."/>
        </authorList>
    </citation>
    <scope>NUCLEOTIDE SEQUENCE</scope>
    <source>
        <strain evidence="2">20211129_DDA</strain>
        <tissue evidence="2">Liver</tissue>
    </source>
</reference>
<sequence length="203" mass="21499">MKLPQCRGPINPQTTGCSIEGAPGRSPPGQSPVRDVNTASAPHSSSLQESNPFVACLSDQSSLQWGCHHQRLPEDPVSSSQGPSAGPVSPLTLSLWARSGALQLAQRRQLYARRTVVAPLEGDSSLKPMRLKGDSCCRPVRDAPQLVVSLHGKPAFHMAADPAPAVPTGGQDVAQNKELPGMRCVRAAQTDQPNRLYSGDRAA</sequence>
<dbReference type="AlphaFoldDB" id="A0AAV7PH17"/>
<feature type="region of interest" description="Disordered" evidence="1">
    <location>
        <begin position="1"/>
        <end position="51"/>
    </location>
</feature>
<feature type="compositionally biased region" description="Polar residues" evidence="1">
    <location>
        <begin position="37"/>
        <end position="51"/>
    </location>
</feature>
<gene>
    <name evidence="2" type="ORF">NDU88_004548</name>
</gene>
<comment type="caution">
    <text evidence="2">The sequence shown here is derived from an EMBL/GenBank/DDBJ whole genome shotgun (WGS) entry which is preliminary data.</text>
</comment>
<accession>A0AAV7PH17</accession>
<name>A0AAV7PH17_PLEWA</name>
<dbReference type="EMBL" id="JANPWB010000011">
    <property type="protein sequence ID" value="KAJ1126139.1"/>
    <property type="molecule type" value="Genomic_DNA"/>
</dbReference>
<evidence type="ECO:0000313" key="3">
    <source>
        <dbReference type="Proteomes" id="UP001066276"/>
    </source>
</evidence>
<evidence type="ECO:0000313" key="2">
    <source>
        <dbReference type="EMBL" id="KAJ1126139.1"/>
    </source>
</evidence>
<protein>
    <submittedName>
        <fullName evidence="2">Uncharacterized protein</fullName>
    </submittedName>
</protein>
<dbReference type="Proteomes" id="UP001066276">
    <property type="component" value="Chromosome 7"/>
</dbReference>
<keyword evidence="3" id="KW-1185">Reference proteome</keyword>